<dbReference type="GeneID" id="17255362"/>
<dbReference type="Proteomes" id="UP000013827">
    <property type="component" value="Unassembled WGS sequence"/>
</dbReference>
<keyword evidence="3" id="KW-1185">Reference proteome</keyword>
<keyword evidence="1" id="KW-0812">Transmembrane</keyword>
<keyword evidence="1" id="KW-1133">Transmembrane helix</keyword>
<dbReference type="KEGG" id="ehx:EMIHUDRAFT_358535"/>
<protein>
    <recommendedName>
        <fullName evidence="4">SHOCT domain-containing protein</fullName>
    </recommendedName>
</protein>
<keyword evidence="1" id="KW-0472">Membrane</keyword>
<dbReference type="HOGENOM" id="CLU_1013501_0_0_1"/>
<feature type="transmembrane region" description="Helical" evidence="1">
    <location>
        <begin position="93"/>
        <end position="112"/>
    </location>
</feature>
<evidence type="ECO:0000313" key="2">
    <source>
        <dbReference type="EnsemblProtists" id="EOD09266"/>
    </source>
</evidence>
<name>A0A0D3IDD1_EMIH1</name>
<reference evidence="2" key="2">
    <citation type="submission" date="2024-10" db="UniProtKB">
        <authorList>
            <consortium name="EnsemblProtists"/>
        </authorList>
    </citation>
    <scope>IDENTIFICATION</scope>
</reference>
<organism evidence="2 3">
    <name type="scientific">Emiliania huxleyi (strain CCMP1516)</name>
    <dbReference type="NCBI Taxonomy" id="280463"/>
    <lineage>
        <taxon>Eukaryota</taxon>
        <taxon>Haptista</taxon>
        <taxon>Haptophyta</taxon>
        <taxon>Prymnesiophyceae</taxon>
        <taxon>Isochrysidales</taxon>
        <taxon>Noelaerhabdaceae</taxon>
        <taxon>Emiliania</taxon>
    </lineage>
</organism>
<accession>A0A0D3IDD1</accession>
<sequence>MLNTDPNQITLCRGVNNQFDSTFPPLLAQAGLSERDFANALQNINAAMSEFDPVAFARRMQCIAIGTSLFFFALFAIMGDVAGGMWLNDAIPSPIVLLLPIMILFIAAPVCIMKQTAARIEREVQRVDAVCRAQEMRGVTFRAEKVATGVTVGRGRQHVNYDFGLVVRLTAGGATSQAYGASAMPFGVPTGGAAPFGQTIPSVQATAVNASVPVVHASPVAVAASSASPSIVDQLNSLTSLYQSGALSASEFEAAKARLLDNDKTRLMNAGF</sequence>
<evidence type="ECO:0008006" key="4">
    <source>
        <dbReference type="Google" id="ProtNLM"/>
    </source>
</evidence>
<evidence type="ECO:0000313" key="3">
    <source>
        <dbReference type="Proteomes" id="UP000013827"/>
    </source>
</evidence>
<evidence type="ECO:0000256" key="1">
    <source>
        <dbReference type="SAM" id="Phobius"/>
    </source>
</evidence>
<dbReference type="EnsemblProtists" id="EOD09266">
    <property type="protein sequence ID" value="EOD09266"/>
    <property type="gene ID" value="EMIHUDRAFT_358535"/>
</dbReference>
<reference evidence="3" key="1">
    <citation type="journal article" date="2013" name="Nature">
        <title>Pan genome of the phytoplankton Emiliania underpins its global distribution.</title>
        <authorList>
            <person name="Read B.A."/>
            <person name="Kegel J."/>
            <person name="Klute M.J."/>
            <person name="Kuo A."/>
            <person name="Lefebvre S.C."/>
            <person name="Maumus F."/>
            <person name="Mayer C."/>
            <person name="Miller J."/>
            <person name="Monier A."/>
            <person name="Salamov A."/>
            <person name="Young J."/>
            <person name="Aguilar M."/>
            <person name="Claverie J.M."/>
            <person name="Frickenhaus S."/>
            <person name="Gonzalez K."/>
            <person name="Herman E.K."/>
            <person name="Lin Y.C."/>
            <person name="Napier J."/>
            <person name="Ogata H."/>
            <person name="Sarno A.F."/>
            <person name="Shmutz J."/>
            <person name="Schroeder D."/>
            <person name="de Vargas C."/>
            <person name="Verret F."/>
            <person name="von Dassow P."/>
            <person name="Valentin K."/>
            <person name="Van de Peer Y."/>
            <person name="Wheeler G."/>
            <person name="Dacks J.B."/>
            <person name="Delwiche C.F."/>
            <person name="Dyhrman S.T."/>
            <person name="Glockner G."/>
            <person name="John U."/>
            <person name="Richards T."/>
            <person name="Worden A.Z."/>
            <person name="Zhang X."/>
            <person name="Grigoriev I.V."/>
            <person name="Allen A.E."/>
            <person name="Bidle K."/>
            <person name="Borodovsky M."/>
            <person name="Bowler C."/>
            <person name="Brownlee C."/>
            <person name="Cock J.M."/>
            <person name="Elias M."/>
            <person name="Gladyshev V.N."/>
            <person name="Groth M."/>
            <person name="Guda C."/>
            <person name="Hadaegh A."/>
            <person name="Iglesias-Rodriguez M.D."/>
            <person name="Jenkins J."/>
            <person name="Jones B.M."/>
            <person name="Lawson T."/>
            <person name="Leese F."/>
            <person name="Lindquist E."/>
            <person name="Lobanov A."/>
            <person name="Lomsadze A."/>
            <person name="Malik S.B."/>
            <person name="Marsh M.E."/>
            <person name="Mackinder L."/>
            <person name="Mock T."/>
            <person name="Mueller-Roeber B."/>
            <person name="Pagarete A."/>
            <person name="Parker M."/>
            <person name="Probert I."/>
            <person name="Quesneville H."/>
            <person name="Raines C."/>
            <person name="Rensing S.A."/>
            <person name="Riano-Pachon D.M."/>
            <person name="Richier S."/>
            <person name="Rokitta S."/>
            <person name="Shiraiwa Y."/>
            <person name="Soanes D.M."/>
            <person name="van der Giezen M."/>
            <person name="Wahlund T.M."/>
            <person name="Williams B."/>
            <person name="Wilson W."/>
            <person name="Wolfe G."/>
            <person name="Wurch L.L."/>
        </authorList>
    </citation>
    <scope>NUCLEOTIDE SEQUENCE</scope>
</reference>
<dbReference type="PaxDb" id="2903-EOD09266"/>
<proteinExistence type="predicted"/>
<dbReference type="RefSeq" id="XP_005761695.1">
    <property type="nucleotide sequence ID" value="XM_005761638.1"/>
</dbReference>
<feature type="transmembrane region" description="Helical" evidence="1">
    <location>
        <begin position="63"/>
        <end position="87"/>
    </location>
</feature>
<dbReference type="AlphaFoldDB" id="A0A0D3IDD1"/>